<organism evidence="3 4">
    <name type="scientific">Phaseolus coccineus</name>
    <name type="common">Scarlet runner bean</name>
    <name type="synonym">Phaseolus multiflorus</name>
    <dbReference type="NCBI Taxonomy" id="3886"/>
    <lineage>
        <taxon>Eukaryota</taxon>
        <taxon>Viridiplantae</taxon>
        <taxon>Streptophyta</taxon>
        <taxon>Embryophyta</taxon>
        <taxon>Tracheophyta</taxon>
        <taxon>Spermatophyta</taxon>
        <taxon>Magnoliopsida</taxon>
        <taxon>eudicotyledons</taxon>
        <taxon>Gunneridae</taxon>
        <taxon>Pentapetalae</taxon>
        <taxon>rosids</taxon>
        <taxon>fabids</taxon>
        <taxon>Fabales</taxon>
        <taxon>Fabaceae</taxon>
        <taxon>Papilionoideae</taxon>
        <taxon>50 kb inversion clade</taxon>
        <taxon>NPAAA clade</taxon>
        <taxon>indigoferoid/millettioid clade</taxon>
        <taxon>Phaseoleae</taxon>
        <taxon>Phaseolus</taxon>
    </lineage>
</organism>
<feature type="compositionally biased region" description="Basic and acidic residues" evidence="1">
    <location>
        <begin position="32"/>
        <end position="41"/>
    </location>
</feature>
<evidence type="ECO:0000313" key="3">
    <source>
        <dbReference type="EMBL" id="KAK7335784.1"/>
    </source>
</evidence>
<dbReference type="PANTHER" id="PTHR33784">
    <property type="entry name" value="OS05G0482100 PROTEIN"/>
    <property type="match status" value="1"/>
</dbReference>
<protein>
    <recommendedName>
        <fullName evidence="2">At2g35280-like TPR domain-containing protein</fullName>
    </recommendedName>
</protein>
<name>A0AAN9LKD7_PHACN</name>
<proteinExistence type="predicted"/>
<dbReference type="Pfam" id="PF23310">
    <property type="entry name" value="TPR_27"/>
    <property type="match status" value="1"/>
</dbReference>
<evidence type="ECO:0000256" key="1">
    <source>
        <dbReference type="SAM" id="MobiDB-lite"/>
    </source>
</evidence>
<dbReference type="PANTHER" id="PTHR33784:SF10">
    <property type="entry name" value="F-BOX PROTEIN"/>
    <property type="match status" value="1"/>
</dbReference>
<dbReference type="InterPro" id="IPR040338">
    <property type="entry name" value="At1g67623-like"/>
</dbReference>
<accession>A0AAN9LKD7</accession>
<gene>
    <name evidence="3" type="ORF">VNO80_27824</name>
</gene>
<feature type="compositionally biased region" description="Low complexity" evidence="1">
    <location>
        <begin position="22"/>
        <end position="31"/>
    </location>
</feature>
<dbReference type="EMBL" id="JAYMYR010000010">
    <property type="protein sequence ID" value="KAK7335784.1"/>
    <property type="molecule type" value="Genomic_DNA"/>
</dbReference>
<feature type="compositionally biased region" description="Basic residues" evidence="1">
    <location>
        <begin position="1"/>
        <end position="15"/>
    </location>
</feature>
<sequence length="279" mass="32430">MTTSKLVKKTRSSKRQCKESNESTSSISMESLSRDNKRQCSDSKESTLIPIKSIPQDLLVNVVARVSSESYIDHYNMKVCCRDFFHASQDNYMWNQVSLEKFSLIPWLHKEDALMFDSFMQSCKEGGNIEALYRLGLRELKSFVGNVENGIKYLKMATEKGHLEAKYAYALILLCSYDDDLRKQGVEYMQFLRNSKCVISCRNKVITLLGRLWRRPYGTLERNPTPLCCNKPCKGWNLKKGTWQLVDNEDDDDTIKNSCENCRWDVELDFVYDVLFCNF</sequence>
<dbReference type="SUPFAM" id="SSF81383">
    <property type="entry name" value="F-box domain"/>
    <property type="match status" value="1"/>
</dbReference>
<dbReference type="Proteomes" id="UP001374584">
    <property type="component" value="Unassembled WGS sequence"/>
</dbReference>
<comment type="caution">
    <text evidence="3">The sequence shown here is derived from an EMBL/GenBank/DDBJ whole genome shotgun (WGS) entry which is preliminary data.</text>
</comment>
<dbReference type="SUPFAM" id="SSF81901">
    <property type="entry name" value="HCP-like"/>
    <property type="match status" value="1"/>
</dbReference>
<reference evidence="3 4" key="1">
    <citation type="submission" date="2024-01" db="EMBL/GenBank/DDBJ databases">
        <title>The genomes of 5 underutilized Papilionoideae crops provide insights into root nodulation and disease resistanc.</title>
        <authorList>
            <person name="Jiang F."/>
        </authorList>
    </citation>
    <scope>NUCLEOTIDE SEQUENCE [LARGE SCALE GENOMIC DNA]</scope>
    <source>
        <strain evidence="3">JINMINGXINNONG_FW02</strain>
        <tissue evidence="3">Leaves</tissue>
    </source>
</reference>
<feature type="domain" description="At2g35280-like TPR" evidence="2">
    <location>
        <begin position="101"/>
        <end position="208"/>
    </location>
</feature>
<dbReference type="InterPro" id="IPR036047">
    <property type="entry name" value="F-box-like_dom_sf"/>
</dbReference>
<feature type="region of interest" description="Disordered" evidence="1">
    <location>
        <begin position="1"/>
        <end position="41"/>
    </location>
</feature>
<dbReference type="InterPro" id="IPR057136">
    <property type="entry name" value="At2g35280_TPR_dom"/>
</dbReference>
<dbReference type="AlphaFoldDB" id="A0AAN9LKD7"/>
<evidence type="ECO:0000259" key="2">
    <source>
        <dbReference type="Pfam" id="PF23310"/>
    </source>
</evidence>
<evidence type="ECO:0000313" key="4">
    <source>
        <dbReference type="Proteomes" id="UP001374584"/>
    </source>
</evidence>
<keyword evidence="4" id="KW-1185">Reference proteome</keyword>